<accession>A0A6J6A3H6</accession>
<dbReference type="AlphaFoldDB" id="A0A6J6A3H6"/>
<name>A0A6J6A3H6_9ZZZZ</name>
<dbReference type="SUPFAM" id="SSF51261">
    <property type="entry name" value="Duplicated hybrid motif"/>
    <property type="match status" value="1"/>
</dbReference>
<dbReference type="CDD" id="cd12797">
    <property type="entry name" value="M23_peptidase"/>
    <property type="match status" value="1"/>
</dbReference>
<protein>
    <submittedName>
        <fullName evidence="2">Unannotated protein</fullName>
    </submittedName>
</protein>
<evidence type="ECO:0000313" key="5">
    <source>
        <dbReference type="EMBL" id="CAB4910146.1"/>
    </source>
</evidence>
<evidence type="ECO:0000313" key="4">
    <source>
        <dbReference type="EMBL" id="CAB4849680.1"/>
    </source>
</evidence>
<dbReference type="EMBL" id="CAEZYF010000002">
    <property type="protein sequence ID" value="CAB4705998.1"/>
    <property type="molecule type" value="Genomic_DNA"/>
</dbReference>
<dbReference type="InterPro" id="IPR011055">
    <property type="entry name" value="Dup_hybrid_motif"/>
</dbReference>
<evidence type="ECO:0000313" key="3">
    <source>
        <dbReference type="EMBL" id="CAB4705998.1"/>
    </source>
</evidence>
<gene>
    <name evidence="3" type="ORF">UFOPK2656_00347</name>
    <name evidence="4" type="ORF">UFOPK3267_00972</name>
    <name evidence="5" type="ORF">UFOPK3651_00115</name>
    <name evidence="2" type="ORF">UFOPK4189_00344</name>
</gene>
<dbReference type="EMBL" id="CAFBMT010000001">
    <property type="protein sequence ID" value="CAB4910146.1"/>
    <property type="molecule type" value="Genomic_DNA"/>
</dbReference>
<sequence length="172" mass="18452">MFPVQDAAHSSFADEHHDYPAADIFTAHGCGAPLVAPVDGVVLEVNRVDEYKGGAGGPATRGGISLAIRGNDGVRYYMAHFRALEEFLAPGLAITAGTVVGQMGRTGRAGACHLHFALSPICPNPDWWVRRGAIWPQRYLRDWKQGIETSPAAEIQQWSAANPDICSTPATN</sequence>
<proteinExistence type="predicted"/>
<dbReference type="InterPro" id="IPR016047">
    <property type="entry name" value="M23ase_b-sheet_dom"/>
</dbReference>
<feature type="domain" description="M23ase beta-sheet core" evidence="1">
    <location>
        <begin position="28"/>
        <end position="118"/>
    </location>
</feature>
<evidence type="ECO:0000259" key="1">
    <source>
        <dbReference type="Pfam" id="PF01551"/>
    </source>
</evidence>
<organism evidence="2">
    <name type="scientific">freshwater metagenome</name>
    <dbReference type="NCBI Taxonomy" id="449393"/>
    <lineage>
        <taxon>unclassified sequences</taxon>
        <taxon>metagenomes</taxon>
        <taxon>ecological metagenomes</taxon>
    </lineage>
</organism>
<dbReference type="EMBL" id="CAFBIY010000041">
    <property type="protein sequence ID" value="CAB4849680.1"/>
    <property type="molecule type" value="Genomic_DNA"/>
</dbReference>
<dbReference type="Pfam" id="PF01551">
    <property type="entry name" value="Peptidase_M23"/>
    <property type="match status" value="1"/>
</dbReference>
<evidence type="ECO:0000313" key="2">
    <source>
        <dbReference type="EMBL" id="CAB4362566.1"/>
    </source>
</evidence>
<dbReference type="EMBL" id="CAESGF010000002">
    <property type="protein sequence ID" value="CAB4362566.1"/>
    <property type="molecule type" value="Genomic_DNA"/>
</dbReference>
<dbReference type="Gene3D" id="2.70.70.10">
    <property type="entry name" value="Glucose Permease (Domain IIA)"/>
    <property type="match status" value="1"/>
</dbReference>
<reference evidence="2" key="1">
    <citation type="submission" date="2020-05" db="EMBL/GenBank/DDBJ databases">
        <authorList>
            <person name="Chiriac C."/>
            <person name="Salcher M."/>
            <person name="Ghai R."/>
            <person name="Kavagutti S V."/>
        </authorList>
    </citation>
    <scope>NUCLEOTIDE SEQUENCE</scope>
</reference>